<name>A0A2P6NHD9_9EUKA</name>
<gene>
    <name evidence="1" type="ORF">PROFUN_09401</name>
</gene>
<accession>A0A2P6NHD9</accession>
<dbReference type="InParanoid" id="A0A2P6NHD9"/>
<evidence type="ECO:0000313" key="1">
    <source>
        <dbReference type="EMBL" id="PRP83373.1"/>
    </source>
</evidence>
<proteinExistence type="predicted"/>
<organism evidence="1 2">
    <name type="scientific">Planoprotostelium fungivorum</name>
    <dbReference type="NCBI Taxonomy" id="1890364"/>
    <lineage>
        <taxon>Eukaryota</taxon>
        <taxon>Amoebozoa</taxon>
        <taxon>Evosea</taxon>
        <taxon>Variosea</taxon>
        <taxon>Cavosteliida</taxon>
        <taxon>Cavosteliaceae</taxon>
        <taxon>Planoprotostelium</taxon>
    </lineage>
</organism>
<dbReference type="EMBL" id="MDYQ01000083">
    <property type="protein sequence ID" value="PRP83373.1"/>
    <property type="molecule type" value="Genomic_DNA"/>
</dbReference>
<protein>
    <submittedName>
        <fullName evidence="1">Uncharacterized protein</fullName>
    </submittedName>
</protein>
<reference evidence="1 2" key="1">
    <citation type="journal article" date="2018" name="Genome Biol. Evol.">
        <title>Multiple Roots of Fruiting Body Formation in Amoebozoa.</title>
        <authorList>
            <person name="Hillmann F."/>
            <person name="Forbes G."/>
            <person name="Novohradska S."/>
            <person name="Ferling I."/>
            <person name="Riege K."/>
            <person name="Groth M."/>
            <person name="Westermann M."/>
            <person name="Marz M."/>
            <person name="Spaller T."/>
            <person name="Winckler T."/>
            <person name="Schaap P."/>
            <person name="Glockner G."/>
        </authorList>
    </citation>
    <scope>NUCLEOTIDE SEQUENCE [LARGE SCALE GENOMIC DNA]</scope>
    <source>
        <strain evidence="1 2">Jena</strain>
    </source>
</reference>
<dbReference type="Proteomes" id="UP000241769">
    <property type="component" value="Unassembled WGS sequence"/>
</dbReference>
<evidence type="ECO:0000313" key="2">
    <source>
        <dbReference type="Proteomes" id="UP000241769"/>
    </source>
</evidence>
<keyword evidence="2" id="KW-1185">Reference proteome</keyword>
<comment type="caution">
    <text evidence="1">The sequence shown here is derived from an EMBL/GenBank/DDBJ whole genome shotgun (WGS) entry which is preliminary data.</text>
</comment>
<dbReference type="AlphaFoldDB" id="A0A2P6NHD9"/>
<sequence length="84" mass="9505">MLPAKEKRENDDMRKRPVINIRRSTSSAASLATSFVQFRCFTMVGQSDLQNSGGGSWKLDLSLYWDYGSDWSGSKPKNKNNADR</sequence>